<dbReference type="GO" id="GO:0005975">
    <property type="term" value="P:carbohydrate metabolic process"/>
    <property type="evidence" value="ECO:0007669"/>
    <property type="project" value="UniProtKB-ARBA"/>
</dbReference>
<dbReference type="PROSITE" id="PS51257">
    <property type="entry name" value="PROKAR_LIPOPROTEIN"/>
    <property type="match status" value="1"/>
</dbReference>
<evidence type="ECO:0008006" key="4">
    <source>
        <dbReference type="Google" id="ProtNLM"/>
    </source>
</evidence>
<dbReference type="InterPro" id="IPR029018">
    <property type="entry name" value="Hex-like_dom2"/>
</dbReference>
<evidence type="ECO:0000313" key="3">
    <source>
        <dbReference type="Proteomes" id="UP000321080"/>
    </source>
</evidence>
<dbReference type="GO" id="GO:0016787">
    <property type="term" value="F:hydrolase activity"/>
    <property type="evidence" value="ECO:0007669"/>
    <property type="project" value="UniProtKB-KW"/>
</dbReference>
<dbReference type="EMBL" id="VRKQ01000018">
    <property type="protein sequence ID" value="TXG35423.1"/>
    <property type="molecule type" value="Genomic_DNA"/>
</dbReference>
<proteinExistence type="predicted"/>
<protein>
    <recommendedName>
        <fullName evidence="4">Carbohydrate-binding family 6 protein</fullName>
    </recommendedName>
</protein>
<dbReference type="SUPFAM" id="SSF55545">
    <property type="entry name" value="beta-N-acetylhexosaminidase-like domain"/>
    <property type="match status" value="1"/>
</dbReference>
<evidence type="ECO:0000313" key="2">
    <source>
        <dbReference type="EMBL" id="TXG35423.1"/>
    </source>
</evidence>
<dbReference type="RefSeq" id="WP_147769767.1">
    <property type="nucleotide sequence ID" value="NZ_VRKQ01000018.1"/>
</dbReference>
<keyword evidence="1" id="KW-0378">Hydrolase</keyword>
<gene>
    <name evidence="2" type="ORF">FUA22_16920</name>
</gene>
<dbReference type="AlphaFoldDB" id="A0A5C7GF07"/>
<accession>A0A5C7GF07</accession>
<sequence>MFKEYLFILTLFSVSLFSCSTSTEIKSPLVDFAREKINESLEESGQETLKITWVIDSLQQKAQAYSITVNSDEITIIGGDERGLMYGGLEVAEQLALNGGIQNTSHEPFIQNRGLKMNIPLDARTPSYDDSGDAAIRNVKTVWEWDFWKNYLDQMATNRYNVLSLWNPHPFPSMIKLEKYPDIALDDIYTTSYKPNGLENEMGDPGLVSTVVFDNLKLVKKQSIDDKILFWQKVMQYAHDRGIDIYWINWNICPNSVATPVEPMYKTYRINMRDEKPGKHGITHQMDNPITIAYHRAATKQFLKTYPHVKGIGITSGEHMPLTWEGSNREEWVWNTYGMGILDFKKEQPNREVNFIHRVWHSDMEQIMKYWGDYPDTFDVSFKYAKARLYSSPSINFYDEHIESMKQYGLKSWWNLRNDDIFVHRWANTNYVRDFIANMPDDTKGYYMGSDGYVWAREFISKNPELSGEYEFDKHKFRFMLWGRLGYNNKLSEEIIFKTFKKQYVSDDAKLLFNTWQTASKIIPQVNRFHWRNWDADWSVESCRAREKLGGFRDVFDFVNNPVMQNQNLINCKNYVTKTLANEGITEITPVQVTDRLISWSNTAINNSKQLFADSTASVQTKALLSDIKAMGYLGLFYANKIDAATNLAYFQQTNEKKYSHIAINYMKRSLEAIQQYASISNTNYHSQMLARPGALNWNLMVNEVKKEVVAVSNL</sequence>
<name>A0A5C7GF07_9FLAO</name>
<keyword evidence="3" id="KW-1185">Reference proteome</keyword>
<dbReference type="Proteomes" id="UP000321080">
    <property type="component" value="Unassembled WGS sequence"/>
</dbReference>
<comment type="caution">
    <text evidence="2">The sequence shown here is derived from an EMBL/GenBank/DDBJ whole genome shotgun (WGS) entry which is preliminary data.</text>
</comment>
<reference evidence="2 3" key="1">
    <citation type="submission" date="2019-08" db="EMBL/GenBank/DDBJ databases">
        <title>Seonamhaeicola sediminis sp. nov., isolated from marine sediment.</title>
        <authorList>
            <person name="Cao W.R."/>
        </authorList>
    </citation>
    <scope>NUCLEOTIDE SEQUENCE [LARGE SCALE GENOMIC DNA]</scope>
    <source>
        <strain evidence="2 3">1505</strain>
    </source>
</reference>
<organism evidence="2 3">
    <name type="scientific">Seonamhaeicola maritimus</name>
    <dbReference type="NCBI Taxonomy" id="2591822"/>
    <lineage>
        <taxon>Bacteria</taxon>
        <taxon>Pseudomonadati</taxon>
        <taxon>Bacteroidota</taxon>
        <taxon>Flavobacteriia</taxon>
        <taxon>Flavobacteriales</taxon>
        <taxon>Flavobacteriaceae</taxon>
    </lineage>
</organism>
<dbReference type="OrthoDB" id="99887at2"/>
<evidence type="ECO:0000256" key="1">
    <source>
        <dbReference type="ARBA" id="ARBA00022801"/>
    </source>
</evidence>